<dbReference type="Proteomes" id="UP001165064">
    <property type="component" value="Unassembled WGS sequence"/>
</dbReference>
<evidence type="ECO:0000313" key="2">
    <source>
        <dbReference type="Proteomes" id="UP001165064"/>
    </source>
</evidence>
<evidence type="ECO:0000313" key="1">
    <source>
        <dbReference type="EMBL" id="GMF07581.1"/>
    </source>
</evidence>
<keyword evidence="2" id="KW-1185">Reference proteome</keyword>
<protein>
    <submittedName>
        <fullName evidence="1">Unnamed protein product</fullName>
    </submittedName>
</protein>
<proteinExistence type="predicted"/>
<sequence length="179" mass="20413">MFAIMFGDVGHGFIMFLAALTLVLKEKAIGAMKNRDEIFDMAYTGRYILLLMGAFSMYTGFLYNDIFSRAMTFFPSGWTWPTDFKEGESIVATQRGVYAIGLDYAWHGAENTLLFGNSYKMKLSILMGFAHMSYSFAFSLVNYKFFRSRVDVIGNFIPGLLFMQGIFGYLSICIIYKCR</sequence>
<gene>
    <name evidence="1" type="ORF">Amon02_001296500</name>
</gene>
<organism evidence="1 2">
    <name type="scientific">Ambrosiozyma monospora</name>
    <name type="common">Yeast</name>
    <name type="synonym">Endomycopsis monosporus</name>
    <dbReference type="NCBI Taxonomy" id="43982"/>
    <lineage>
        <taxon>Eukaryota</taxon>
        <taxon>Fungi</taxon>
        <taxon>Dikarya</taxon>
        <taxon>Ascomycota</taxon>
        <taxon>Saccharomycotina</taxon>
        <taxon>Pichiomycetes</taxon>
        <taxon>Pichiales</taxon>
        <taxon>Pichiaceae</taxon>
        <taxon>Ambrosiozyma</taxon>
    </lineage>
</organism>
<dbReference type="EMBL" id="BSXS01016315">
    <property type="protein sequence ID" value="GMF07581.1"/>
    <property type="molecule type" value="Genomic_DNA"/>
</dbReference>
<comment type="caution">
    <text evidence="1">The sequence shown here is derived from an EMBL/GenBank/DDBJ whole genome shotgun (WGS) entry which is preliminary data.</text>
</comment>
<reference evidence="1" key="1">
    <citation type="submission" date="2023-04" db="EMBL/GenBank/DDBJ databases">
        <title>Ambrosiozyma monospora NBRC 10751.</title>
        <authorList>
            <person name="Ichikawa N."/>
            <person name="Sato H."/>
            <person name="Tonouchi N."/>
        </authorList>
    </citation>
    <scope>NUCLEOTIDE SEQUENCE</scope>
    <source>
        <strain evidence="1">NBRC 10751</strain>
    </source>
</reference>
<accession>A0ACB5UBK0</accession>
<name>A0ACB5UBK0_AMBMO</name>